<comment type="subcellular location">
    <subcellularLocation>
        <location evidence="1">Cell projection</location>
        <location evidence="1">Cilium</location>
    </subcellularLocation>
    <subcellularLocation>
        <location evidence="2">Cytoplasm</location>
        <location evidence="2">Cytoskeleton</location>
    </subcellularLocation>
</comment>
<comment type="similarity">
    <text evidence="6">Belongs to the PIERCE1 family.</text>
</comment>
<evidence type="ECO:0000256" key="2">
    <source>
        <dbReference type="ARBA" id="ARBA00004245"/>
    </source>
</evidence>
<reference evidence="8" key="2">
    <citation type="journal article" date="2008" name="Genome Biol.">
        <title>Improved genome assembly and evidence-based global gene model set for the chordate Ciona intestinalis: new insight into intron and operon populations.</title>
        <authorList>
            <person name="Satou Y."/>
            <person name="Mineta K."/>
            <person name="Ogasawara M."/>
            <person name="Sasakura Y."/>
            <person name="Shoguchi E."/>
            <person name="Ueno K."/>
            <person name="Yamada L."/>
            <person name="Matsumoto J."/>
            <person name="Wasserscheid J."/>
            <person name="Dewar K."/>
            <person name="Wiley G.B."/>
            <person name="Macmil S.L."/>
            <person name="Roe B.A."/>
            <person name="Zeller R.W."/>
            <person name="Hastings K.E."/>
            <person name="Lemaire P."/>
            <person name="Lindquist E."/>
            <person name="Endo T."/>
            <person name="Hotta K."/>
            <person name="Inaba K."/>
        </authorList>
    </citation>
    <scope>NUCLEOTIDE SEQUENCE [LARGE SCALE GENOMIC DNA]</scope>
    <source>
        <strain evidence="8">wild type</strain>
    </source>
</reference>
<dbReference type="GO" id="GO:0005879">
    <property type="term" value="C:axonemal microtubule"/>
    <property type="evidence" value="ECO:0007669"/>
    <property type="project" value="InterPro"/>
</dbReference>
<evidence type="ECO:0000256" key="7">
    <source>
        <dbReference type="SAM" id="MobiDB-lite"/>
    </source>
</evidence>
<reference evidence="8" key="3">
    <citation type="submission" date="2025-08" db="UniProtKB">
        <authorList>
            <consortium name="Ensembl"/>
        </authorList>
    </citation>
    <scope>IDENTIFICATION</scope>
</reference>
<dbReference type="HOGENOM" id="CLU_135708_0_0_1"/>
<keyword evidence="4" id="KW-0206">Cytoskeleton</keyword>
<dbReference type="PANTHER" id="PTHR20899:SF1">
    <property type="entry name" value="PIERCER OF MICROTUBULE WALL 1 PROTEIN"/>
    <property type="match status" value="1"/>
</dbReference>
<evidence type="ECO:0000256" key="1">
    <source>
        <dbReference type="ARBA" id="ARBA00004138"/>
    </source>
</evidence>
<accession>H2XVI8</accession>
<gene>
    <name evidence="8" type="primary">LOC100182799</name>
</gene>
<dbReference type="InterPro" id="IPR026507">
    <property type="entry name" value="PIRC1/2"/>
</dbReference>
<keyword evidence="5" id="KW-0966">Cell projection</keyword>
<dbReference type="InParanoid" id="H2XVI8"/>
<evidence type="ECO:0000313" key="8">
    <source>
        <dbReference type="Ensembl" id="ENSCINP00000033672.1"/>
    </source>
</evidence>
<dbReference type="AlphaFoldDB" id="H2XVI8"/>
<evidence type="ECO:0000256" key="5">
    <source>
        <dbReference type="ARBA" id="ARBA00023273"/>
    </source>
</evidence>
<dbReference type="GO" id="GO:0035082">
    <property type="term" value="P:axoneme assembly"/>
    <property type="evidence" value="ECO:0007669"/>
    <property type="project" value="InterPro"/>
</dbReference>
<organism evidence="8 9">
    <name type="scientific">Ciona intestinalis</name>
    <name type="common">Transparent sea squirt</name>
    <name type="synonym">Ascidia intestinalis</name>
    <dbReference type="NCBI Taxonomy" id="7719"/>
    <lineage>
        <taxon>Eukaryota</taxon>
        <taxon>Metazoa</taxon>
        <taxon>Chordata</taxon>
        <taxon>Tunicata</taxon>
        <taxon>Ascidiacea</taxon>
        <taxon>Phlebobranchia</taxon>
        <taxon>Cionidae</taxon>
        <taxon>Ciona</taxon>
    </lineage>
</organism>
<evidence type="ECO:0000313" key="9">
    <source>
        <dbReference type="Proteomes" id="UP000008144"/>
    </source>
</evidence>
<reference evidence="9" key="1">
    <citation type="journal article" date="2002" name="Science">
        <title>The draft genome of Ciona intestinalis: insights into chordate and vertebrate origins.</title>
        <authorList>
            <person name="Dehal P."/>
            <person name="Satou Y."/>
            <person name="Campbell R.K."/>
            <person name="Chapman J."/>
            <person name="Degnan B."/>
            <person name="De Tomaso A."/>
            <person name="Davidson B."/>
            <person name="Di Gregorio A."/>
            <person name="Gelpke M."/>
            <person name="Goodstein D.M."/>
            <person name="Harafuji N."/>
            <person name="Hastings K.E."/>
            <person name="Ho I."/>
            <person name="Hotta K."/>
            <person name="Huang W."/>
            <person name="Kawashima T."/>
            <person name="Lemaire P."/>
            <person name="Martinez D."/>
            <person name="Meinertzhagen I.A."/>
            <person name="Necula S."/>
            <person name="Nonaka M."/>
            <person name="Putnam N."/>
            <person name="Rash S."/>
            <person name="Saiga H."/>
            <person name="Satake M."/>
            <person name="Terry A."/>
            <person name="Yamada L."/>
            <person name="Wang H.G."/>
            <person name="Awazu S."/>
            <person name="Azumi K."/>
            <person name="Boore J."/>
            <person name="Branno M."/>
            <person name="Chin-Bow S."/>
            <person name="DeSantis R."/>
            <person name="Doyle S."/>
            <person name="Francino P."/>
            <person name="Keys D.N."/>
            <person name="Haga S."/>
            <person name="Hayashi H."/>
            <person name="Hino K."/>
            <person name="Imai K.S."/>
            <person name="Inaba K."/>
            <person name="Kano S."/>
            <person name="Kobayashi K."/>
            <person name="Kobayashi M."/>
            <person name="Lee B.I."/>
            <person name="Makabe K.W."/>
            <person name="Manohar C."/>
            <person name="Matassi G."/>
            <person name="Medina M."/>
            <person name="Mochizuki Y."/>
            <person name="Mount S."/>
            <person name="Morishita T."/>
            <person name="Miura S."/>
            <person name="Nakayama A."/>
            <person name="Nishizaka S."/>
            <person name="Nomoto H."/>
            <person name="Ohta F."/>
            <person name="Oishi K."/>
            <person name="Rigoutsos I."/>
            <person name="Sano M."/>
            <person name="Sasaki A."/>
            <person name="Sasakura Y."/>
            <person name="Shoguchi E."/>
            <person name="Shin-i T."/>
            <person name="Spagnuolo A."/>
            <person name="Stainier D."/>
            <person name="Suzuki M.M."/>
            <person name="Tassy O."/>
            <person name="Takatori N."/>
            <person name="Tokuoka M."/>
            <person name="Yagi K."/>
            <person name="Yoshizaki F."/>
            <person name="Wada S."/>
            <person name="Zhang C."/>
            <person name="Hyatt P.D."/>
            <person name="Larimer F."/>
            <person name="Detter C."/>
            <person name="Doggett N."/>
            <person name="Glavina T."/>
            <person name="Hawkins T."/>
            <person name="Richardson P."/>
            <person name="Lucas S."/>
            <person name="Kohara Y."/>
            <person name="Levine M."/>
            <person name="Satoh N."/>
            <person name="Rokhsar D.S."/>
        </authorList>
    </citation>
    <scope>NUCLEOTIDE SEQUENCE [LARGE SCALE GENOMIC DNA]</scope>
</reference>
<dbReference type="GeneTree" id="ENSGT00940000154745"/>
<dbReference type="EMBL" id="EAAA01000058">
    <property type="status" value="NOT_ANNOTATED_CDS"/>
    <property type="molecule type" value="Genomic_DNA"/>
</dbReference>
<dbReference type="Ensembl" id="ENSCINT00000035533.1">
    <property type="protein sequence ID" value="ENSCINP00000033672.1"/>
    <property type="gene ID" value="ENSCING00000022166.1"/>
</dbReference>
<dbReference type="STRING" id="7719.ENSCINP00000033672"/>
<evidence type="ECO:0000256" key="4">
    <source>
        <dbReference type="ARBA" id="ARBA00023212"/>
    </source>
</evidence>
<sequence length="144" mass="16275">LKRGSTLNTICNTKNIKTITMDDSKENKTQTENTSDHYKTDNELPGRFEHPDWIKGYSTKDPHPIYRTSNMVYGSRSPSVHTVPTSFKPRTQKFSTHLGLCGMYKNNSLNTYMEKSTVTGPDNAGLTKMNPLNFHKSFSANPNV</sequence>
<protein>
    <submittedName>
        <fullName evidence="8">UPF0691 protein C9orf116-like</fullName>
    </submittedName>
</protein>
<dbReference type="Proteomes" id="UP000008144">
    <property type="component" value="Chromosome 1"/>
</dbReference>
<keyword evidence="3" id="KW-0963">Cytoplasm</keyword>
<proteinExistence type="inferred from homology"/>
<feature type="region of interest" description="Disordered" evidence="7">
    <location>
        <begin position="22"/>
        <end position="55"/>
    </location>
</feature>
<evidence type="ECO:0000256" key="3">
    <source>
        <dbReference type="ARBA" id="ARBA00022490"/>
    </source>
</evidence>
<keyword evidence="9" id="KW-1185">Reference proteome</keyword>
<name>H2XVI8_CIOIN</name>
<dbReference type="Pfam" id="PF14892">
    <property type="entry name" value="PIRC1_2"/>
    <property type="match status" value="1"/>
</dbReference>
<evidence type="ECO:0000256" key="6">
    <source>
        <dbReference type="ARBA" id="ARBA00038014"/>
    </source>
</evidence>
<dbReference type="PANTHER" id="PTHR20899">
    <property type="entry name" value="PIERCE HOMOLOG"/>
    <property type="match status" value="1"/>
</dbReference>
<reference evidence="8" key="4">
    <citation type="submission" date="2025-09" db="UniProtKB">
        <authorList>
            <consortium name="Ensembl"/>
        </authorList>
    </citation>
    <scope>IDENTIFICATION</scope>
</reference>